<evidence type="ECO:0000256" key="10">
    <source>
        <dbReference type="ARBA" id="ARBA00022857"/>
    </source>
</evidence>
<reference evidence="21" key="1">
    <citation type="journal article" date="2013" name="Genome Announc.">
        <title>First genome sequence of a syntrophic acetate-oxidizing bacterium, Tepidanaerobacter acetatoxydans strain Re1.</title>
        <authorList>
            <person name="Manzoor S."/>
            <person name="Bongcam-Rudloff E."/>
            <person name="Schnurer A."/>
            <person name="Muller B."/>
        </authorList>
    </citation>
    <scope>NUCLEOTIDE SEQUENCE [LARGE SCALE GENOMIC DNA]</scope>
    <source>
        <strain evidence="21">Re1</strain>
    </source>
</reference>
<dbReference type="GO" id="GO:0008703">
    <property type="term" value="F:5-amino-6-(5-phosphoribosylamino)uracil reductase activity"/>
    <property type="evidence" value="ECO:0007669"/>
    <property type="project" value="UniProtKB-EC"/>
</dbReference>
<dbReference type="InterPro" id="IPR011549">
    <property type="entry name" value="RibD_C"/>
</dbReference>
<dbReference type="UniPathway" id="UPA00275">
    <property type="reaction ID" value="UER00401"/>
</dbReference>
<dbReference type="PIRSF" id="PIRSF006769">
    <property type="entry name" value="RibD"/>
    <property type="match status" value="1"/>
</dbReference>
<comment type="similarity">
    <text evidence="5 15">In the C-terminal section; belongs to the HTP reductase family.</text>
</comment>
<feature type="domain" description="CMP/dCMP-type deaminase" evidence="19">
    <location>
        <begin position="2"/>
        <end position="124"/>
    </location>
</feature>
<dbReference type="PANTHER" id="PTHR38011">
    <property type="entry name" value="DIHYDROFOLATE REDUCTASE FAMILY PROTEIN (AFU_ORTHOLOGUE AFUA_8G06820)"/>
    <property type="match status" value="1"/>
</dbReference>
<dbReference type="InterPro" id="IPR016193">
    <property type="entry name" value="Cytidine_deaminase-like"/>
</dbReference>
<evidence type="ECO:0000313" key="20">
    <source>
        <dbReference type="EMBL" id="CCP26818.1"/>
    </source>
</evidence>
<evidence type="ECO:0000256" key="13">
    <source>
        <dbReference type="ARBA" id="ARBA00049861"/>
    </source>
</evidence>
<keyword evidence="9 15" id="KW-0862">Zinc</keyword>
<evidence type="ECO:0000256" key="18">
    <source>
        <dbReference type="PIRSR" id="PIRSR006769-3"/>
    </source>
</evidence>
<dbReference type="SUPFAM" id="SSF53597">
    <property type="entry name" value="Dihydrofolate reductase-like"/>
    <property type="match status" value="1"/>
</dbReference>
<keyword evidence="7 15" id="KW-0479">Metal-binding</keyword>
<dbReference type="EC" id="3.5.4.26" evidence="15"/>
<feature type="binding site" evidence="18">
    <location>
        <position position="85"/>
    </location>
    <ligand>
        <name>Zn(2+)</name>
        <dbReference type="ChEBI" id="CHEBI:29105"/>
        <note>catalytic</note>
    </ligand>
</feature>
<dbReference type="GO" id="GO:0050661">
    <property type="term" value="F:NADP binding"/>
    <property type="evidence" value="ECO:0007669"/>
    <property type="project" value="InterPro"/>
</dbReference>
<feature type="binding site" evidence="17">
    <location>
        <position position="208"/>
    </location>
    <ligand>
        <name>substrate</name>
    </ligand>
</feature>
<dbReference type="GO" id="GO:0008270">
    <property type="term" value="F:zinc ion binding"/>
    <property type="evidence" value="ECO:0007669"/>
    <property type="project" value="InterPro"/>
</dbReference>
<evidence type="ECO:0000256" key="9">
    <source>
        <dbReference type="ARBA" id="ARBA00022833"/>
    </source>
</evidence>
<feature type="binding site" evidence="17">
    <location>
        <position position="197"/>
    </location>
    <ligand>
        <name>NADP(+)</name>
        <dbReference type="ChEBI" id="CHEBI:58349"/>
    </ligand>
</feature>
<dbReference type="GO" id="GO:0009231">
    <property type="term" value="P:riboflavin biosynthetic process"/>
    <property type="evidence" value="ECO:0007669"/>
    <property type="project" value="UniProtKB-UniPathway"/>
</dbReference>
<evidence type="ECO:0000256" key="12">
    <source>
        <dbReference type="ARBA" id="ARBA00023268"/>
    </source>
</evidence>
<dbReference type="GO" id="GO:0008835">
    <property type="term" value="F:diaminohydroxyphosphoribosylaminopyrimidine deaminase activity"/>
    <property type="evidence" value="ECO:0007669"/>
    <property type="project" value="UniProtKB-EC"/>
</dbReference>
<dbReference type="eggNOG" id="COG1985">
    <property type="taxonomic scope" value="Bacteria"/>
</dbReference>
<feature type="binding site" evidence="17">
    <location>
        <position position="155"/>
    </location>
    <ligand>
        <name>NADP(+)</name>
        <dbReference type="ChEBI" id="CHEBI:58349"/>
    </ligand>
</feature>
<evidence type="ECO:0000256" key="15">
    <source>
        <dbReference type="PIRNR" id="PIRNR006769"/>
    </source>
</evidence>
<evidence type="ECO:0000313" key="21">
    <source>
        <dbReference type="Proteomes" id="UP000010802"/>
    </source>
</evidence>
<dbReference type="InterPro" id="IPR004794">
    <property type="entry name" value="Eubact_RibD"/>
</dbReference>
<keyword evidence="12" id="KW-0511">Multifunctional enzyme</keyword>
<dbReference type="NCBIfam" id="TIGR00227">
    <property type="entry name" value="ribD_Cterm"/>
    <property type="match status" value="1"/>
</dbReference>
<comment type="pathway">
    <text evidence="2 15">Cofactor biosynthesis; riboflavin biosynthesis; 5-amino-6-(D-ribitylamino)uracil from GTP: step 2/4.</text>
</comment>
<dbReference type="InterPro" id="IPR002125">
    <property type="entry name" value="CMP_dCMP_dom"/>
</dbReference>
<dbReference type="InterPro" id="IPR002734">
    <property type="entry name" value="RibDG_C"/>
</dbReference>
<dbReference type="KEGG" id="tae:TepiRe1_1994"/>
<comment type="catalytic activity">
    <reaction evidence="13 15">
        <text>5-amino-6-(5-phospho-D-ribitylamino)uracil + NADP(+) = 5-amino-6-(5-phospho-D-ribosylamino)uracil + NADPH + H(+)</text>
        <dbReference type="Rhea" id="RHEA:17845"/>
        <dbReference type="ChEBI" id="CHEBI:15378"/>
        <dbReference type="ChEBI" id="CHEBI:57783"/>
        <dbReference type="ChEBI" id="CHEBI:58349"/>
        <dbReference type="ChEBI" id="CHEBI:58421"/>
        <dbReference type="ChEBI" id="CHEBI:58453"/>
        <dbReference type="EC" id="1.1.1.193"/>
    </reaction>
</comment>
<evidence type="ECO:0000256" key="11">
    <source>
        <dbReference type="ARBA" id="ARBA00023002"/>
    </source>
</evidence>
<comment type="cofactor">
    <cofactor evidence="15 18">
        <name>Zn(2+)</name>
        <dbReference type="ChEBI" id="CHEBI:29105"/>
    </cofactor>
    <text evidence="15 18">Binds 1 zinc ion.</text>
</comment>
<gene>
    <name evidence="20" type="primary">ribD</name>
    <name evidence="20" type="ordered locus">TEPIRE1_1994</name>
</gene>
<keyword evidence="6 15" id="KW-0686">Riboflavin biosynthesis</keyword>
<dbReference type="KEGG" id="tep:TepRe1_1851"/>
<feature type="binding site" evidence="17">
    <location>
        <position position="205"/>
    </location>
    <ligand>
        <name>substrate</name>
    </ligand>
</feature>
<dbReference type="eggNOG" id="COG0117">
    <property type="taxonomic scope" value="Bacteria"/>
</dbReference>
<dbReference type="InterPro" id="IPR016192">
    <property type="entry name" value="APOBEC/CMP_deaminase_Zn-bd"/>
</dbReference>
<sequence>METDEYFMQRALELAEKGRKTTGENPMVGAVIVKDGKIVGEGYHKKAGGPHAEIEALKEAGLNAKGATIYVNLEPCCHYGKTPPCTEALIKAQIARVVAAIEDPNSKVAGKGFSQLQNAGIEVSVGVLKNKASKLNEVFIKNISEQTPFVIAKIAQSVDGKIALSSGKSKWITCDAARKKGHEIRSMYDAILVGIGTVLADDPILDCRLANNAANPVKIVLDSSAVIPIESKLLQGKGKVILATTAQADKGRLQKLEEMGADIIMTSQNKVNLNELLKALYNSGIYSILVEGGAKVFTSFLIEGLLDKLIVFLSPKIIGGDGKDYVENLFLREMKDVYDFYIDDAEKVGEDIMLTMYSKKG</sequence>
<feature type="binding site" evidence="17">
    <location>
        <position position="223"/>
    </location>
    <ligand>
        <name>NADP(+)</name>
        <dbReference type="ChEBI" id="CHEBI:58349"/>
    </ligand>
</feature>
<evidence type="ECO:0000259" key="19">
    <source>
        <dbReference type="PROSITE" id="PS51747"/>
    </source>
</evidence>
<keyword evidence="10 15" id="KW-0521">NADP</keyword>
<accession>F4LXQ2</accession>
<comment type="similarity">
    <text evidence="4 15">In the N-terminal section; belongs to the cytidine and deoxycytidylate deaminase family.</text>
</comment>
<comment type="function">
    <text evidence="1 15">Converts 2,5-diamino-6-(ribosylamino)-4(3h)-pyrimidinone 5'-phosphate into 5-amino-6-(ribosylamino)-2,4(1h,3h)-pyrimidinedione 5'-phosphate.</text>
</comment>
<keyword evidence="21" id="KW-1185">Reference proteome</keyword>
<dbReference type="STRING" id="1209989.TepRe1_1851"/>
<dbReference type="FunFam" id="3.40.140.10:FF:000025">
    <property type="entry name" value="Riboflavin biosynthesis protein RibD"/>
    <property type="match status" value="1"/>
</dbReference>
<dbReference type="InterPro" id="IPR050765">
    <property type="entry name" value="Riboflavin_Biosynth_HTPR"/>
</dbReference>
<dbReference type="SUPFAM" id="SSF53927">
    <property type="entry name" value="Cytidine deaminase-like"/>
    <property type="match status" value="1"/>
</dbReference>
<organism evidence="20 21">
    <name type="scientific">Tepidanaerobacter acetatoxydans (strain DSM 21804 / JCM 16047 / Re1)</name>
    <dbReference type="NCBI Taxonomy" id="1209989"/>
    <lineage>
        <taxon>Bacteria</taxon>
        <taxon>Bacillati</taxon>
        <taxon>Bacillota</taxon>
        <taxon>Clostridia</taxon>
        <taxon>Thermosediminibacterales</taxon>
        <taxon>Tepidanaerobacteraceae</taxon>
        <taxon>Tepidanaerobacter</taxon>
    </lineage>
</organism>
<feature type="binding site" evidence="17">
    <location>
        <position position="185"/>
    </location>
    <ligand>
        <name>substrate</name>
    </ligand>
</feature>
<accession>L0S4M2</accession>
<dbReference type="EC" id="1.1.1.193" evidence="15"/>
<dbReference type="HOGENOM" id="CLU_036590_1_2_9"/>
<comment type="catalytic activity">
    <reaction evidence="14 15">
        <text>2,5-diamino-6-hydroxy-4-(5-phosphoribosylamino)-pyrimidine + H2O + H(+) = 5-amino-6-(5-phospho-D-ribosylamino)uracil + NH4(+)</text>
        <dbReference type="Rhea" id="RHEA:21868"/>
        <dbReference type="ChEBI" id="CHEBI:15377"/>
        <dbReference type="ChEBI" id="CHEBI:15378"/>
        <dbReference type="ChEBI" id="CHEBI:28938"/>
        <dbReference type="ChEBI" id="CHEBI:58453"/>
        <dbReference type="ChEBI" id="CHEBI:58614"/>
        <dbReference type="EC" id="3.5.4.26"/>
    </reaction>
</comment>
<dbReference type="EMBL" id="HF563609">
    <property type="protein sequence ID" value="CCP26818.1"/>
    <property type="molecule type" value="Genomic_DNA"/>
</dbReference>
<evidence type="ECO:0000256" key="2">
    <source>
        <dbReference type="ARBA" id="ARBA00004882"/>
    </source>
</evidence>
<evidence type="ECO:0000256" key="14">
    <source>
        <dbReference type="ARBA" id="ARBA00049886"/>
    </source>
</evidence>
<dbReference type="InterPro" id="IPR024072">
    <property type="entry name" value="DHFR-like_dom_sf"/>
</dbReference>
<dbReference type="PANTHER" id="PTHR38011:SF7">
    <property type="entry name" value="2,5-DIAMINO-6-RIBOSYLAMINO-4(3H)-PYRIMIDINONE 5'-PHOSPHATE REDUCTASE"/>
    <property type="match status" value="1"/>
</dbReference>
<dbReference type="NCBIfam" id="TIGR00326">
    <property type="entry name" value="eubact_ribD"/>
    <property type="match status" value="1"/>
</dbReference>
<evidence type="ECO:0000256" key="8">
    <source>
        <dbReference type="ARBA" id="ARBA00022801"/>
    </source>
</evidence>
<feature type="binding site" evidence="17">
    <location>
        <position position="169"/>
    </location>
    <ligand>
        <name>NADP(+)</name>
        <dbReference type="ChEBI" id="CHEBI:58349"/>
    </ligand>
</feature>
<evidence type="ECO:0000256" key="6">
    <source>
        <dbReference type="ARBA" id="ARBA00022619"/>
    </source>
</evidence>
<feature type="active site" description="Proton donor" evidence="16">
    <location>
        <position position="53"/>
    </location>
</feature>
<dbReference type="Gene3D" id="3.40.140.10">
    <property type="entry name" value="Cytidine Deaminase, domain 2"/>
    <property type="match status" value="1"/>
</dbReference>
<dbReference type="PATRIC" id="fig|1209989.3.peg.2302"/>
<evidence type="ECO:0000256" key="1">
    <source>
        <dbReference type="ARBA" id="ARBA00002151"/>
    </source>
</evidence>
<feature type="binding site" evidence="17">
    <location>
        <begin position="293"/>
        <end position="299"/>
    </location>
    <ligand>
        <name>NADP(+)</name>
        <dbReference type="ChEBI" id="CHEBI:58349"/>
    </ligand>
</feature>
<keyword evidence="11 15" id="KW-0560">Oxidoreductase</keyword>
<dbReference type="CDD" id="cd01284">
    <property type="entry name" value="Riboflavin_deaminase-reductase"/>
    <property type="match status" value="1"/>
</dbReference>
<evidence type="ECO:0000256" key="7">
    <source>
        <dbReference type="ARBA" id="ARBA00022723"/>
    </source>
</evidence>
<evidence type="ECO:0000256" key="5">
    <source>
        <dbReference type="ARBA" id="ARBA00007417"/>
    </source>
</evidence>
<dbReference type="Pfam" id="PF00383">
    <property type="entry name" value="dCMP_cyt_deam_1"/>
    <property type="match status" value="1"/>
</dbReference>
<name>F4LXQ2_TEPAE</name>
<dbReference type="AlphaFoldDB" id="F4LXQ2"/>
<feature type="binding site" evidence="18">
    <location>
        <position position="76"/>
    </location>
    <ligand>
        <name>Zn(2+)</name>
        <dbReference type="ChEBI" id="CHEBI:29105"/>
        <note>catalytic</note>
    </ligand>
</feature>
<comment type="pathway">
    <text evidence="3 15">Cofactor biosynthesis; riboflavin biosynthesis; 5-amino-6-(D-ribitylamino)uracil from GTP: step 3/4.</text>
</comment>
<feature type="binding site" evidence="17">
    <location>
        <position position="171"/>
    </location>
    <ligand>
        <name>NADP(+)</name>
        <dbReference type="ChEBI" id="CHEBI:58349"/>
    </ligand>
</feature>
<evidence type="ECO:0000256" key="3">
    <source>
        <dbReference type="ARBA" id="ARBA00004910"/>
    </source>
</evidence>
<feature type="binding site" evidence="17">
    <location>
        <position position="291"/>
    </location>
    <ligand>
        <name>substrate</name>
    </ligand>
</feature>
<protein>
    <recommendedName>
        <fullName evidence="15">Riboflavin biosynthesis protein RibD</fullName>
    </recommendedName>
    <domain>
        <recommendedName>
            <fullName evidence="15">Diaminohydroxyphosphoribosylaminopyrimidine deaminase</fullName>
            <shortName evidence="15">DRAP deaminase</shortName>
            <ecNumber evidence="15">3.5.4.26</ecNumber>
        </recommendedName>
        <alternativeName>
            <fullName evidence="15">Riboflavin-specific deaminase</fullName>
        </alternativeName>
    </domain>
    <domain>
        <recommendedName>
            <fullName evidence="15">5-amino-6-(5-phosphoribosylamino)uracil reductase</fullName>
            <ecNumber evidence="15">1.1.1.193</ecNumber>
        </recommendedName>
        <alternativeName>
            <fullName evidence="15">HTP reductase</fullName>
        </alternativeName>
    </domain>
</protein>
<evidence type="ECO:0000256" key="4">
    <source>
        <dbReference type="ARBA" id="ARBA00005259"/>
    </source>
</evidence>
<evidence type="ECO:0000256" key="17">
    <source>
        <dbReference type="PIRSR" id="PIRSR006769-2"/>
    </source>
</evidence>
<feature type="binding site" evidence="18">
    <location>
        <position position="51"/>
    </location>
    <ligand>
        <name>Zn(2+)</name>
        <dbReference type="ChEBI" id="CHEBI:29105"/>
        <note>catalytic</note>
    </ligand>
</feature>
<dbReference type="PROSITE" id="PS00903">
    <property type="entry name" value="CYT_DCMP_DEAMINASES_1"/>
    <property type="match status" value="1"/>
</dbReference>
<evidence type="ECO:0000256" key="16">
    <source>
        <dbReference type="PIRSR" id="PIRSR006769-1"/>
    </source>
</evidence>
<dbReference type="Pfam" id="PF01872">
    <property type="entry name" value="RibD_C"/>
    <property type="match status" value="1"/>
</dbReference>
<dbReference type="Gene3D" id="3.40.430.10">
    <property type="entry name" value="Dihydrofolate Reductase, subunit A"/>
    <property type="match status" value="1"/>
</dbReference>
<dbReference type="PROSITE" id="PS51747">
    <property type="entry name" value="CYT_DCMP_DEAMINASES_2"/>
    <property type="match status" value="1"/>
</dbReference>
<dbReference type="RefSeq" id="WP_013778903.1">
    <property type="nucleotide sequence ID" value="NC_015519.1"/>
</dbReference>
<dbReference type="OrthoDB" id="9800865at2"/>
<proteinExistence type="inferred from homology"/>
<feature type="binding site" evidence="17">
    <location>
        <position position="201"/>
    </location>
    <ligand>
        <name>NADP(+)</name>
        <dbReference type="ChEBI" id="CHEBI:58349"/>
    </ligand>
</feature>
<keyword evidence="8 15" id="KW-0378">Hydrolase</keyword>
<dbReference type="Proteomes" id="UP000010802">
    <property type="component" value="Chromosome"/>
</dbReference>